<dbReference type="Gramene" id="mRNA:HanXRQr2_Chr05g0213711">
    <property type="protein sequence ID" value="mRNA:HanXRQr2_Chr05g0213711"/>
    <property type="gene ID" value="HanXRQr2_Chr05g0213711"/>
</dbReference>
<keyword evidence="2" id="KW-1185">Reference proteome</keyword>
<organism evidence="1 2">
    <name type="scientific">Helianthus annuus</name>
    <name type="common">Common sunflower</name>
    <dbReference type="NCBI Taxonomy" id="4232"/>
    <lineage>
        <taxon>Eukaryota</taxon>
        <taxon>Viridiplantae</taxon>
        <taxon>Streptophyta</taxon>
        <taxon>Embryophyta</taxon>
        <taxon>Tracheophyta</taxon>
        <taxon>Spermatophyta</taxon>
        <taxon>Magnoliopsida</taxon>
        <taxon>eudicotyledons</taxon>
        <taxon>Gunneridae</taxon>
        <taxon>Pentapetalae</taxon>
        <taxon>asterids</taxon>
        <taxon>campanulids</taxon>
        <taxon>Asterales</taxon>
        <taxon>Asteraceae</taxon>
        <taxon>Asteroideae</taxon>
        <taxon>Heliantheae alliance</taxon>
        <taxon>Heliantheae</taxon>
        <taxon>Helianthus</taxon>
    </lineage>
</organism>
<comment type="caution">
    <text evidence="1">The sequence shown here is derived from an EMBL/GenBank/DDBJ whole genome shotgun (WGS) entry which is preliminary data.</text>
</comment>
<reference evidence="1" key="1">
    <citation type="journal article" date="2017" name="Nature">
        <title>The sunflower genome provides insights into oil metabolism, flowering and Asterid evolution.</title>
        <authorList>
            <person name="Badouin H."/>
            <person name="Gouzy J."/>
            <person name="Grassa C.J."/>
            <person name="Murat F."/>
            <person name="Staton S.E."/>
            <person name="Cottret L."/>
            <person name="Lelandais-Briere C."/>
            <person name="Owens G.L."/>
            <person name="Carrere S."/>
            <person name="Mayjonade B."/>
            <person name="Legrand L."/>
            <person name="Gill N."/>
            <person name="Kane N.C."/>
            <person name="Bowers J.E."/>
            <person name="Hubner S."/>
            <person name="Bellec A."/>
            <person name="Berard A."/>
            <person name="Berges H."/>
            <person name="Blanchet N."/>
            <person name="Boniface M.C."/>
            <person name="Brunel D."/>
            <person name="Catrice O."/>
            <person name="Chaidir N."/>
            <person name="Claudel C."/>
            <person name="Donnadieu C."/>
            <person name="Faraut T."/>
            <person name="Fievet G."/>
            <person name="Helmstetter N."/>
            <person name="King M."/>
            <person name="Knapp S.J."/>
            <person name="Lai Z."/>
            <person name="Le Paslier M.C."/>
            <person name="Lippi Y."/>
            <person name="Lorenzon L."/>
            <person name="Mandel J.R."/>
            <person name="Marage G."/>
            <person name="Marchand G."/>
            <person name="Marquand E."/>
            <person name="Bret-Mestries E."/>
            <person name="Morien E."/>
            <person name="Nambeesan S."/>
            <person name="Nguyen T."/>
            <person name="Pegot-Espagnet P."/>
            <person name="Pouilly N."/>
            <person name="Raftis F."/>
            <person name="Sallet E."/>
            <person name="Schiex T."/>
            <person name="Thomas J."/>
            <person name="Vandecasteele C."/>
            <person name="Vares D."/>
            <person name="Vear F."/>
            <person name="Vautrin S."/>
            <person name="Crespi M."/>
            <person name="Mangin B."/>
            <person name="Burke J.M."/>
            <person name="Salse J."/>
            <person name="Munos S."/>
            <person name="Vincourt P."/>
            <person name="Rieseberg L.H."/>
            <person name="Langlade N.B."/>
        </authorList>
    </citation>
    <scope>NUCLEOTIDE SEQUENCE</scope>
    <source>
        <tissue evidence="1">Leaves</tissue>
    </source>
</reference>
<evidence type="ECO:0000313" key="2">
    <source>
        <dbReference type="Proteomes" id="UP000215914"/>
    </source>
</evidence>
<gene>
    <name evidence="1" type="ORF">HanXRQr2_Chr05g0213711</name>
</gene>
<name>A0A9K3IZK0_HELAN</name>
<dbReference type="AlphaFoldDB" id="A0A9K3IZK0"/>
<protein>
    <submittedName>
        <fullName evidence="1">Uncharacterized protein</fullName>
    </submittedName>
</protein>
<dbReference type="EMBL" id="MNCJ02000320">
    <property type="protein sequence ID" value="KAF5805799.1"/>
    <property type="molecule type" value="Genomic_DNA"/>
</dbReference>
<accession>A0A9K3IZK0</accession>
<dbReference type="Proteomes" id="UP000215914">
    <property type="component" value="Unassembled WGS sequence"/>
</dbReference>
<reference evidence="1" key="2">
    <citation type="submission" date="2020-06" db="EMBL/GenBank/DDBJ databases">
        <title>Helianthus annuus Genome sequencing and assembly Release 2.</title>
        <authorList>
            <person name="Gouzy J."/>
            <person name="Langlade N."/>
            <person name="Munos S."/>
        </authorList>
    </citation>
    <scope>NUCLEOTIDE SEQUENCE</scope>
    <source>
        <tissue evidence="1">Leaves</tissue>
    </source>
</reference>
<evidence type="ECO:0000313" key="1">
    <source>
        <dbReference type="EMBL" id="KAF5805799.1"/>
    </source>
</evidence>
<proteinExistence type="predicted"/>
<sequence>MQHVYTSINHPNLVNQGIATIKSQVLNTLSFLLPLTLKVISSGTGLIFRQSFRQSDPLFHLEIRIW</sequence>